<keyword evidence="5" id="KW-0274">FAD</keyword>
<dbReference type="PANTHER" id="PTHR42802:SF1">
    <property type="entry name" value="L-ORNITHINE N(5)-MONOOXYGENASE"/>
    <property type="match status" value="1"/>
</dbReference>
<dbReference type="HOGENOM" id="CLU_020931_2_0_6"/>
<evidence type="ECO:0000313" key="9">
    <source>
        <dbReference type="Proteomes" id="UP000068210"/>
    </source>
</evidence>
<dbReference type="PANTHER" id="PTHR42802">
    <property type="entry name" value="MONOOXYGENASE"/>
    <property type="match status" value="1"/>
</dbReference>
<dbReference type="GO" id="GO:0004497">
    <property type="term" value="F:monooxygenase activity"/>
    <property type="evidence" value="ECO:0007669"/>
    <property type="project" value="UniProtKB-KW"/>
</dbReference>
<dbReference type="EMBL" id="CP010421">
    <property type="protein sequence ID" value="AJE23914.1"/>
    <property type="molecule type" value="Genomic_DNA"/>
</dbReference>
<reference evidence="8 9" key="1">
    <citation type="journal article" date="2015" name="PLoS ONE">
        <title>Azotobacter Genomes: The Genome of Azotobacter chroococcum NCIMB 8003 (ATCC 4412).</title>
        <authorList>
            <person name="Robson R.L."/>
            <person name="Jones R."/>
            <person name="Robson R.M."/>
            <person name="Schwartz A."/>
            <person name="Richardson T.H."/>
        </authorList>
    </citation>
    <scope>NUCLEOTIDE SEQUENCE [LARGE SCALE GENOMIC DNA]</scope>
    <source>
        <strain evidence="8 9">NCIMB 8003</strain>
        <plasmid evidence="9">Plasmid pAcX50f</plasmid>
    </source>
</reference>
<name>A0A0C4WTD7_9GAMM</name>
<dbReference type="GO" id="GO:0006879">
    <property type="term" value="P:intracellular iron ion homeostasis"/>
    <property type="evidence" value="ECO:0007669"/>
    <property type="project" value="TreeGrafter"/>
</dbReference>
<organism evidence="8 9">
    <name type="scientific">Azotobacter chroococcum NCIMB 8003</name>
    <dbReference type="NCBI Taxonomy" id="1328314"/>
    <lineage>
        <taxon>Bacteria</taxon>
        <taxon>Pseudomonadati</taxon>
        <taxon>Pseudomonadota</taxon>
        <taxon>Gammaproteobacteria</taxon>
        <taxon>Pseudomonadales</taxon>
        <taxon>Pseudomonadaceae</taxon>
        <taxon>Azotobacter</taxon>
    </lineage>
</organism>
<evidence type="ECO:0000256" key="4">
    <source>
        <dbReference type="ARBA" id="ARBA00022630"/>
    </source>
</evidence>
<keyword evidence="6" id="KW-0521">NADP</keyword>
<evidence type="ECO:0000256" key="3">
    <source>
        <dbReference type="ARBA" id="ARBA00007588"/>
    </source>
</evidence>
<dbReference type="InterPro" id="IPR036188">
    <property type="entry name" value="FAD/NAD-bd_sf"/>
</dbReference>
<evidence type="ECO:0000313" key="8">
    <source>
        <dbReference type="EMBL" id="AJE23914.1"/>
    </source>
</evidence>
<keyword evidence="9" id="KW-1185">Reference proteome</keyword>
<dbReference type="KEGG" id="acx:Achr_f2200"/>
<dbReference type="AlphaFoldDB" id="A0A0C4WTD7"/>
<keyword evidence="7" id="KW-0560">Oxidoreductase</keyword>
<comment type="similarity">
    <text evidence="3">Belongs to the lysine N(6)-hydroxylase/L-ornithine N(5)-oxygenase family.</text>
</comment>
<geneLocation type="plasmid" evidence="8 9">
    <name>pAcX50f</name>
</geneLocation>
<dbReference type="RefSeq" id="WP_040107439.1">
    <property type="nucleotide sequence ID" value="NZ_CP010421.1"/>
</dbReference>
<comment type="cofactor">
    <cofactor evidence="1">
        <name>FAD</name>
        <dbReference type="ChEBI" id="CHEBI:57692"/>
    </cofactor>
</comment>
<protein>
    <submittedName>
        <fullName evidence="8">L-ornithine 5-monooxygenase MbaA</fullName>
    </submittedName>
</protein>
<evidence type="ECO:0000256" key="6">
    <source>
        <dbReference type="ARBA" id="ARBA00022857"/>
    </source>
</evidence>
<keyword evidence="8" id="KW-0614">Plasmid</keyword>
<evidence type="ECO:0000256" key="7">
    <source>
        <dbReference type="ARBA" id="ARBA00023002"/>
    </source>
</evidence>
<evidence type="ECO:0000256" key="5">
    <source>
        <dbReference type="ARBA" id="ARBA00022827"/>
    </source>
</evidence>
<dbReference type="Proteomes" id="UP000068210">
    <property type="component" value="Plasmid pAcX50f"/>
</dbReference>
<dbReference type="InterPro" id="IPR025700">
    <property type="entry name" value="Lys/Orn_oxygenase"/>
</dbReference>
<keyword evidence="8" id="KW-0503">Monooxygenase</keyword>
<dbReference type="Gene3D" id="3.50.50.60">
    <property type="entry name" value="FAD/NAD(P)-binding domain"/>
    <property type="match status" value="1"/>
</dbReference>
<accession>A0A0C4WTD7</accession>
<sequence length="434" mass="48653">MSIETLEYDVIGVGFGPANLAIAIALEEDSRTRESGLRYCFLDSKPAFEWHGGMLLENSRMQISYLKDLATLRNPASRFTFVNYLHEKQRLLPFINLGTCNPSRIEYNDYLRWAAGHFAERVHYGEQVVAVEGVEERGEVQRLRVVSRLADGRTHTRLTRNLVVGIGAQAAIPELFAGLKGEPRLIHSSQYLERIGQCCPEREGRYRVAVIGSGQSAAEIYTDLAGRYPQAEISLVMRAQAMRPADDSPFVNEIFDPAFTDVVYRQPRAARQQLIRSLSHTNYSVVNLDLIESIYQDLYQQQVIGAEQHRLLANRQIQAVAASAGGMRLSLRDSQDGSDELHEFDLLVLATGYRRDAHWSLLEGIERHLQKEAELERSYRLPTRAGFQPNIFLQGCCEDSHGLSDTLLSVVAVRSQEVADALLAACSQLQVACA</sequence>
<evidence type="ECO:0000256" key="2">
    <source>
        <dbReference type="ARBA" id="ARBA00004924"/>
    </source>
</evidence>
<dbReference type="SUPFAM" id="SSF51905">
    <property type="entry name" value="FAD/NAD(P)-binding domain"/>
    <property type="match status" value="2"/>
</dbReference>
<proteinExistence type="inferred from homology"/>
<keyword evidence="4" id="KW-0285">Flavoprotein</keyword>
<evidence type="ECO:0000256" key="1">
    <source>
        <dbReference type="ARBA" id="ARBA00001974"/>
    </source>
</evidence>
<dbReference type="Pfam" id="PF13434">
    <property type="entry name" value="Lys_Orn_oxgnase"/>
    <property type="match status" value="1"/>
</dbReference>
<comment type="pathway">
    <text evidence="2">Siderophore biosynthesis.</text>
</comment>
<gene>
    <name evidence="8" type="ORF">Achr_f2200</name>
</gene>